<dbReference type="Proteomes" id="UP000700908">
    <property type="component" value="Unassembled WGS sequence"/>
</dbReference>
<gene>
    <name evidence="5" type="ORF">K6V98_03825</name>
</gene>
<feature type="compositionally biased region" description="Basic and acidic residues" evidence="2">
    <location>
        <begin position="298"/>
        <end position="319"/>
    </location>
</feature>
<dbReference type="SMART" id="SM00062">
    <property type="entry name" value="PBPb"/>
    <property type="match status" value="1"/>
</dbReference>
<dbReference type="PANTHER" id="PTHR35936">
    <property type="entry name" value="MEMBRANE-BOUND LYTIC MUREIN TRANSGLYCOSYLASE F"/>
    <property type="match status" value="1"/>
</dbReference>
<evidence type="ECO:0000259" key="4">
    <source>
        <dbReference type="SMART" id="SM00062"/>
    </source>
</evidence>
<feature type="domain" description="Solute-binding protein family 3/N-terminal" evidence="4">
    <location>
        <begin position="65"/>
        <end position="282"/>
    </location>
</feature>
<dbReference type="EMBL" id="JAIMFO010000005">
    <property type="protein sequence ID" value="MBY4797485.1"/>
    <property type="molecule type" value="Genomic_DNA"/>
</dbReference>
<evidence type="ECO:0000256" key="2">
    <source>
        <dbReference type="SAM" id="MobiDB-lite"/>
    </source>
</evidence>
<keyword evidence="3" id="KW-0812">Transmembrane</keyword>
<dbReference type="RefSeq" id="WP_222199200.1">
    <property type="nucleotide sequence ID" value="NZ_JAIMFO010000005.1"/>
</dbReference>
<keyword evidence="6" id="KW-1185">Reference proteome</keyword>
<dbReference type="Gene3D" id="3.40.190.10">
    <property type="entry name" value="Periplasmic binding protein-like II"/>
    <property type="match status" value="3"/>
</dbReference>
<dbReference type="Pfam" id="PF00497">
    <property type="entry name" value="SBP_bac_3"/>
    <property type="match status" value="1"/>
</dbReference>
<reference evidence="5 6" key="1">
    <citation type="submission" date="2021-08" db="EMBL/GenBank/DDBJ databases">
        <title>Collinsella faecalis sp. nov. isolated from swine faeces.</title>
        <authorList>
            <person name="Oh B.S."/>
            <person name="Lee J.H."/>
        </authorList>
    </citation>
    <scope>NUCLEOTIDE SEQUENCE [LARGE SCALE GENOMIC DNA]</scope>
    <source>
        <strain evidence="5 6">AGMB00827</strain>
    </source>
</reference>
<protein>
    <submittedName>
        <fullName evidence="5">Transporter substrate-binding domain-containing protein</fullName>
    </submittedName>
</protein>
<name>A0ABS7MK71_9ACTN</name>
<evidence type="ECO:0000256" key="3">
    <source>
        <dbReference type="SAM" id="Phobius"/>
    </source>
</evidence>
<keyword evidence="3" id="KW-0472">Membrane</keyword>
<evidence type="ECO:0000313" key="5">
    <source>
        <dbReference type="EMBL" id="MBY4797485.1"/>
    </source>
</evidence>
<organism evidence="5 6">
    <name type="scientific">Collinsella ureilytica</name>
    <dbReference type="NCBI Taxonomy" id="2869515"/>
    <lineage>
        <taxon>Bacteria</taxon>
        <taxon>Bacillati</taxon>
        <taxon>Actinomycetota</taxon>
        <taxon>Coriobacteriia</taxon>
        <taxon>Coriobacteriales</taxon>
        <taxon>Coriobacteriaceae</taxon>
        <taxon>Collinsella</taxon>
    </lineage>
</organism>
<dbReference type="InterPro" id="IPR001638">
    <property type="entry name" value="Solute-binding_3/MltF_N"/>
</dbReference>
<sequence length="337" mass="35366">MVCETGVVMRDLGEHRFSRFAVAVCATLAIGSLCGCSLLTPTRAEVPEPNVRVKLTAPVIETEGVLTVGLPSNSAPQAFTAKDGKLTGYSVDVARALARRLGLKVSFVIGADPGSVGDPGAPDIFLGAPVAGALEEGTIVGTYLEDAPALFAMSDRAQQKSLSLQDLNGVRIAVQSGSSSKDVLSKCGIQAEEISCTNVNDCLEAVIAGKADYAACSVTTGAYLARMHTGLKFVCTIDEATTYGVRMKAKNRELISEISDAMDTLASNGVLDAIRVAWYGHLPETLEGTMVSGISTTSERKAETERQKSLNAPDRESSSREGTSTRSAASDHDEDGR</sequence>
<evidence type="ECO:0000256" key="1">
    <source>
        <dbReference type="ARBA" id="ARBA00022729"/>
    </source>
</evidence>
<dbReference type="SUPFAM" id="SSF53850">
    <property type="entry name" value="Periplasmic binding protein-like II"/>
    <property type="match status" value="1"/>
</dbReference>
<feature type="transmembrane region" description="Helical" evidence="3">
    <location>
        <begin position="20"/>
        <end position="40"/>
    </location>
</feature>
<keyword evidence="1" id="KW-0732">Signal</keyword>
<feature type="region of interest" description="Disordered" evidence="2">
    <location>
        <begin position="290"/>
        <end position="337"/>
    </location>
</feature>
<accession>A0ABS7MK71</accession>
<evidence type="ECO:0000313" key="6">
    <source>
        <dbReference type="Proteomes" id="UP000700908"/>
    </source>
</evidence>
<proteinExistence type="predicted"/>
<keyword evidence="3" id="KW-1133">Transmembrane helix</keyword>
<comment type="caution">
    <text evidence="5">The sequence shown here is derived from an EMBL/GenBank/DDBJ whole genome shotgun (WGS) entry which is preliminary data.</text>
</comment>